<dbReference type="GO" id="GO:0016887">
    <property type="term" value="F:ATP hydrolysis activity"/>
    <property type="evidence" value="ECO:0007669"/>
    <property type="project" value="InterPro"/>
</dbReference>
<evidence type="ECO:0000313" key="8">
    <source>
        <dbReference type="EMBL" id="OGH87532.1"/>
    </source>
</evidence>
<dbReference type="InterPro" id="IPR004176">
    <property type="entry name" value="Clp_R_N"/>
</dbReference>
<dbReference type="SUPFAM" id="SSF81923">
    <property type="entry name" value="Double Clp-N motif"/>
    <property type="match status" value="1"/>
</dbReference>
<dbReference type="PANTHER" id="PTHR11638">
    <property type="entry name" value="ATP-DEPENDENT CLP PROTEASE"/>
    <property type="match status" value="1"/>
</dbReference>
<dbReference type="GO" id="GO:0034605">
    <property type="term" value="P:cellular response to heat"/>
    <property type="evidence" value="ECO:0007669"/>
    <property type="project" value="TreeGrafter"/>
</dbReference>
<dbReference type="GO" id="GO:0005737">
    <property type="term" value="C:cytoplasm"/>
    <property type="evidence" value="ECO:0007669"/>
    <property type="project" value="TreeGrafter"/>
</dbReference>
<evidence type="ECO:0000259" key="7">
    <source>
        <dbReference type="PROSITE" id="PS51903"/>
    </source>
</evidence>
<proteinExistence type="predicted"/>
<dbReference type="Pfam" id="PF07724">
    <property type="entry name" value="AAA_2"/>
    <property type="match status" value="1"/>
</dbReference>
<evidence type="ECO:0000256" key="6">
    <source>
        <dbReference type="SAM" id="MobiDB-lite"/>
    </source>
</evidence>
<dbReference type="Gene3D" id="1.10.8.60">
    <property type="match status" value="2"/>
</dbReference>
<evidence type="ECO:0000256" key="4">
    <source>
        <dbReference type="ARBA" id="ARBA00023186"/>
    </source>
</evidence>
<sequence length="845" mass="93913">MNIIDRFSSHLKDVLSRALRLAAELNNPAVEPAHLLYALFNQKGSLAAEILNRLKVTPKALEDALLELPIIKTPKTGLGQTAEAVLTPFSPAARVILENALLLAEDHSHNYVGTEHLLAATIETKNSALLKIFQECKISQEEATKQVHNTLDNASQFPRINEMMDTIDKIQDNLNDLGDVAPTSPSPSPRAGEGKSTRTKKNTRRDTALDFFAINLTDANWQKNLDPVIGRENEIERLIQILCRRTKNNPVLLGDPGVGKSAIVEGLAKRIFQNKVPQLMRSKKIYALDMGLLIAGTMYRGEFESRLKQVIDEVAENPDIILFIDELHNIVGAGSNSGTMDAANLLKPALARGQIHCIGATTTAEFKKHIENDAALERRFQPINVKEPSPEDTIKILQGLKENYENYHRVVIEDDAIKTAVELSVKYISNKFLPDKAIDLLDETSAAIKLRGKLTPAENKLTRLRCQLEMVIADKEEAARADKFDAAVELKKEEVLITNEIIKLEESEKKKKIKPVGTVTAVDIAAQVARVIGAKPAELLSDKNQLINLAKKLKEKIIGQENVIERISNTVARAQLGLSHPNRPLASFLFVGQSGVGKTETAKALARALYADKDALIELNMSEFNEAFGVSKLLGSPAGYIGYKDSNQFTDRVKMNQYCVVLFDEIDKAHSDVTKLLLQILENGEINDSTGKKISLKHAIIILTTTVGAEEMNRSGFGFGEKATAQANAEKEVKEKLKKQFSPEIINRLDEICVFKTLTTTDFAKIAELEINELNERLTPHNTRVIVNDEMLNKLSTRVDPKDGARQMRRQLRGEVEKLLAEIILESKVKKNYQLILNEERLALK</sequence>
<evidence type="ECO:0000256" key="1">
    <source>
        <dbReference type="ARBA" id="ARBA00022737"/>
    </source>
</evidence>
<dbReference type="FunFam" id="3.40.50.300:FF:000010">
    <property type="entry name" value="Chaperone clpB 1, putative"/>
    <property type="match status" value="1"/>
</dbReference>
<dbReference type="InterPro" id="IPR036628">
    <property type="entry name" value="Clp_N_dom_sf"/>
</dbReference>
<comment type="caution">
    <text evidence="8">The sequence shown here is derived from an EMBL/GenBank/DDBJ whole genome shotgun (WGS) entry which is preliminary data.</text>
</comment>
<keyword evidence="1 5" id="KW-0677">Repeat</keyword>
<dbReference type="SMART" id="SM00382">
    <property type="entry name" value="AAA"/>
    <property type="match status" value="2"/>
</dbReference>
<feature type="region of interest" description="Disordered" evidence="6">
    <location>
        <begin position="174"/>
        <end position="202"/>
    </location>
</feature>
<dbReference type="PROSITE" id="PS51903">
    <property type="entry name" value="CLP_R"/>
    <property type="match status" value="1"/>
</dbReference>
<protein>
    <recommendedName>
        <fullName evidence="7">Clp R domain-containing protein</fullName>
    </recommendedName>
</protein>
<keyword evidence="4" id="KW-0143">Chaperone</keyword>
<dbReference type="SMART" id="SM01086">
    <property type="entry name" value="ClpB_D2-small"/>
    <property type="match status" value="1"/>
</dbReference>
<dbReference type="InterPro" id="IPR019489">
    <property type="entry name" value="Clp_ATPase_C"/>
</dbReference>
<evidence type="ECO:0000256" key="5">
    <source>
        <dbReference type="PROSITE-ProRule" id="PRU01251"/>
    </source>
</evidence>
<evidence type="ECO:0000256" key="3">
    <source>
        <dbReference type="ARBA" id="ARBA00022840"/>
    </source>
</evidence>
<dbReference type="PRINTS" id="PR00300">
    <property type="entry name" value="CLPPROTEASEA"/>
</dbReference>
<dbReference type="Pfam" id="PF02861">
    <property type="entry name" value="Clp_N"/>
    <property type="match status" value="1"/>
</dbReference>
<dbReference type="Pfam" id="PF10431">
    <property type="entry name" value="ClpB_D2-small"/>
    <property type="match status" value="1"/>
</dbReference>
<dbReference type="PROSITE" id="PS00870">
    <property type="entry name" value="CLPAB_1"/>
    <property type="match status" value="1"/>
</dbReference>
<dbReference type="Gene3D" id="1.10.1780.10">
    <property type="entry name" value="Clp, N-terminal domain"/>
    <property type="match status" value="1"/>
</dbReference>
<accession>A0A1F6NUC6</accession>
<dbReference type="Pfam" id="PF17871">
    <property type="entry name" value="AAA_lid_9"/>
    <property type="match status" value="1"/>
</dbReference>
<dbReference type="Gene3D" id="4.10.860.10">
    <property type="entry name" value="UVR domain"/>
    <property type="match status" value="1"/>
</dbReference>
<organism evidence="8 9">
    <name type="scientific">Candidatus Magasanikbacteria bacterium RIFOXYC2_FULL_42_28</name>
    <dbReference type="NCBI Taxonomy" id="1798704"/>
    <lineage>
        <taxon>Bacteria</taxon>
        <taxon>Candidatus Magasanikiibacteriota</taxon>
    </lineage>
</organism>
<dbReference type="EMBL" id="MFQZ01000010">
    <property type="protein sequence ID" value="OGH87532.1"/>
    <property type="molecule type" value="Genomic_DNA"/>
</dbReference>
<evidence type="ECO:0000256" key="2">
    <source>
        <dbReference type="ARBA" id="ARBA00022741"/>
    </source>
</evidence>
<dbReference type="CDD" id="cd00009">
    <property type="entry name" value="AAA"/>
    <property type="match status" value="1"/>
</dbReference>
<dbReference type="InterPro" id="IPR027417">
    <property type="entry name" value="P-loop_NTPase"/>
</dbReference>
<dbReference type="STRING" id="1798704.A3J93_03320"/>
<dbReference type="InterPro" id="IPR003959">
    <property type="entry name" value="ATPase_AAA_core"/>
</dbReference>
<dbReference type="Proteomes" id="UP000177907">
    <property type="component" value="Unassembled WGS sequence"/>
</dbReference>
<dbReference type="SUPFAM" id="SSF52540">
    <property type="entry name" value="P-loop containing nucleoside triphosphate hydrolases"/>
    <property type="match status" value="2"/>
</dbReference>
<dbReference type="InterPro" id="IPR001270">
    <property type="entry name" value="ClpA/B"/>
</dbReference>
<dbReference type="InterPro" id="IPR003593">
    <property type="entry name" value="AAA+_ATPase"/>
</dbReference>
<keyword evidence="3" id="KW-0067">ATP-binding</keyword>
<dbReference type="InterPro" id="IPR018368">
    <property type="entry name" value="ClpA/B_CS1"/>
</dbReference>
<dbReference type="CDD" id="cd19499">
    <property type="entry name" value="RecA-like_ClpB_Hsp104-like"/>
    <property type="match status" value="1"/>
</dbReference>
<evidence type="ECO:0000313" key="9">
    <source>
        <dbReference type="Proteomes" id="UP000177907"/>
    </source>
</evidence>
<feature type="domain" description="Clp R" evidence="7">
    <location>
        <begin position="4"/>
        <end position="153"/>
    </location>
</feature>
<dbReference type="InterPro" id="IPR041546">
    <property type="entry name" value="ClpA/ClpB_AAA_lid"/>
</dbReference>
<dbReference type="GO" id="GO:0005524">
    <property type="term" value="F:ATP binding"/>
    <property type="evidence" value="ECO:0007669"/>
    <property type="project" value="UniProtKB-KW"/>
</dbReference>
<keyword evidence="2" id="KW-0547">Nucleotide-binding</keyword>
<dbReference type="InterPro" id="IPR050130">
    <property type="entry name" value="ClpA_ClpB"/>
</dbReference>
<dbReference type="AlphaFoldDB" id="A0A1F6NUC6"/>
<name>A0A1F6NUC6_9BACT</name>
<dbReference type="Gene3D" id="3.40.50.300">
    <property type="entry name" value="P-loop containing nucleotide triphosphate hydrolases"/>
    <property type="match status" value="2"/>
</dbReference>
<gene>
    <name evidence="8" type="ORF">A3J93_03320</name>
</gene>
<dbReference type="FunFam" id="3.40.50.300:FF:000025">
    <property type="entry name" value="ATP-dependent Clp protease subunit"/>
    <property type="match status" value="1"/>
</dbReference>
<dbReference type="Pfam" id="PF00004">
    <property type="entry name" value="AAA"/>
    <property type="match status" value="1"/>
</dbReference>
<reference evidence="8 9" key="1">
    <citation type="journal article" date="2016" name="Nat. Commun.">
        <title>Thousands of microbial genomes shed light on interconnected biogeochemical processes in an aquifer system.</title>
        <authorList>
            <person name="Anantharaman K."/>
            <person name="Brown C.T."/>
            <person name="Hug L.A."/>
            <person name="Sharon I."/>
            <person name="Castelle C.J."/>
            <person name="Probst A.J."/>
            <person name="Thomas B.C."/>
            <person name="Singh A."/>
            <person name="Wilkins M.J."/>
            <person name="Karaoz U."/>
            <person name="Brodie E.L."/>
            <person name="Williams K.H."/>
            <person name="Hubbard S.S."/>
            <person name="Banfield J.F."/>
        </authorList>
    </citation>
    <scope>NUCLEOTIDE SEQUENCE [LARGE SCALE GENOMIC DNA]</scope>
</reference>
<dbReference type="PANTHER" id="PTHR11638:SF18">
    <property type="entry name" value="HEAT SHOCK PROTEIN 104"/>
    <property type="match status" value="1"/>
</dbReference>